<reference evidence="2 3" key="1">
    <citation type="submission" date="2023-04" db="EMBL/GenBank/DDBJ databases">
        <title>Complete genome sequence of Alisedimentitalea scapharcae.</title>
        <authorList>
            <person name="Rong J.-C."/>
            <person name="Yi M.-L."/>
            <person name="Zhao Q."/>
        </authorList>
    </citation>
    <scope>NUCLEOTIDE SEQUENCE [LARGE SCALE GENOMIC DNA]</scope>
    <source>
        <strain evidence="2 3">KCTC 42119</strain>
    </source>
</reference>
<evidence type="ECO:0000313" key="3">
    <source>
        <dbReference type="Proteomes" id="UP001623232"/>
    </source>
</evidence>
<keyword evidence="3" id="KW-1185">Reference proteome</keyword>
<organism evidence="2 3">
    <name type="scientific">Aliisedimentitalea scapharcae</name>
    <dbReference type="NCBI Taxonomy" id="1524259"/>
    <lineage>
        <taxon>Bacteria</taxon>
        <taxon>Pseudomonadati</taxon>
        <taxon>Pseudomonadota</taxon>
        <taxon>Alphaproteobacteria</taxon>
        <taxon>Rhodobacterales</taxon>
        <taxon>Roseobacteraceae</taxon>
        <taxon>Aliisedimentitalea</taxon>
    </lineage>
</organism>
<dbReference type="EMBL" id="CP123584">
    <property type="protein sequence ID" value="WZK87196.1"/>
    <property type="molecule type" value="Genomic_DNA"/>
</dbReference>
<feature type="signal peptide" evidence="1">
    <location>
        <begin position="1"/>
        <end position="22"/>
    </location>
</feature>
<dbReference type="RefSeq" id="WP_406644434.1">
    <property type="nucleotide sequence ID" value="NZ_CP123584.1"/>
</dbReference>
<accession>A0ABZ2XM86</accession>
<sequence length="509" mass="54624">MPINPTIRAAVVALMMPGPVLAQTPLSVIDWLEPSTGGPNLPPTILLEPPVSNSVLSPQIQVTPLEALLDPIGIVSSAATGLPIDLWRGSDPQVLSRLIDRVPVQHYPAMQSLLYTVLLSEARPPSNVADADTILLARLDRLMALGAVDPAQALAQQADPAGNTARFARWFDTTLLTGDEDVSCNTLISKPYLAPDNRSRIFCMARSGDWETAALLLETAHALGTLPPPDLALLDRFLSPGIFEDAPPLSAPSTPDPLTFRLYETIGERLPTAQLPRSFAAADLRDVAGWKAQLEAAERLTRIGALNPNQLLGLYTDRRPAASGGIWDRVDAVQRFDTALRTGSADAVSKTLPKVWKAMQQAGLEVAFADLFGDQLARIDLQGPAGTLAWRIRLLSTSYEAAALMPAQGSDVFLVGLALGSPKSAYATTARDQAISRGFSPDSRVSQDLQRLLADGRLGEAILRTMEMFDRGAQGNLQDLSDAIAGFRAVGLEDTARRASLQLLLLERS</sequence>
<feature type="chain" id="PRO_5046331863" evidence="1">
    <location>
        <begin position="23"/>
        <end position="509"/>
    </location>
</feature>
<name>A0ABZ2XM86_9RHOB</name>
<gene>
    <name evidence="2" type="ORF">QEZ52_11190</name>
</gene>
<evidence type="ECO:0000313" key="2">
    <source>
        <dbReference type="EMBL" id="WZK87196.1"/>
    </source>
</evidence>
<protein>
    <submittedName>
        <fullName evidence="2">Uncharacterized protein</fullName>
    </submittedName>
</protein>
<dbReference type="Proteomes" id="UP001623232">
    <property type="component" value="Chromosome"/>
</dbReference>
<evidence type="ECO:0000256" key="1">
    <source>
        <dbReference type="SAM" id="SignalP"/>
    </source>
</evidence>
<keyword evidence="1" id="KW-0732">Signal</keyword>
<proteinExistence type="predicted"/>